<name>A0A8H4RSD0_9HELO</name>
<keyword evidence="5" id="KW-1185">Reference proteome</keyword>
<organism evidence="4 5">
    <name type="scientific">Cudoniella acicularis</name>
    <dbReference type="NCBI Taxonomy" id="354080"/>
    <lineage>
        <taxon>Eukaryota</taxon>
        <taxon>Fungi</taxon>
        <taxon>Dikarya</taxon>
        <taxon>Ascomycota</taxon>
        <taxon>Pezizomycotina</taxon>
        <taxon>Leotiomycetes</taxon>
        <taxon>Helotiales</taxon>
        <taxon>Tricladiaceae</taxon>
        <taxon>Cudoniella</taxon>
    </lineage>
</organism>
<dbReference type="InterPro" id="IPR036388">
    <property type="entry name" value="WH-like_DNA-bd_sf"/>
</dbReference>
<dbReference type="SMART" id="SM00753">
    <property type="entry name" value="PAM"/>
    <property type="match status" value="1"/>
</dbReference>
<dbReference type="OrthoDB" id="10252687at2759"/>
<dbReference type="AlphaFoldDB" id="A0A8H4RSD0"/>
<evidence type="ECO:0000256" key="1">
    <source>
        <dbReference type="ARBA" id="ARBA00025771"/>
    </source>
</evidence>
<evidence type="ECO:0000256" key="2">
    <source>
        <dbReference type="ARBA" id="ARBA00073854"/>
    </source>
</evidence>
<reference evidence="4 5" key="1">
    <citation type="submission" date="2020-03" db="EMBL/GenBank/DDBJ databases">
        <title>Draft Genome Sequence of Cudoniella acicularis.</title>
        <authorList>
            <person name="Buettner E."/>
            <person name="Kellner H."/>
        </authorList>
    </citation>
    <scope>NUCLEOTIDE SEQUENCE [LARGE SCALE GENOMIC DNA]</scope>
    <source>
        <strain evidence="4 5">DSM 108380</strain>
    </source>
</reference>
<evidence type="ECO:0000313" key="5">
    <source>
        <dbReference type="Proteomes" id="UP000566819"/>
    </source>
</evidence>
<dbReference type="PROSITE" id="PS50250">
    <property type="entry name" value="PCI"/>
    <property type="match status" value="1"/>
</dbReference>
<accession>A0A8H4RSD0</accession>
<dbReference type="PANTHER" id="PTHR12732:SF0">
    <property type="entry name" value="PCI DOMAIN-CONTAINING PROTEIN 2"/>
    <property type="match status" value="1"/>
</dbReference>
<comment type="caution">
    <text evidence="4">The sequence shown here is derived from an EMBL/GenBank/DDBJ whole genome shotgun (WGS) entry which is preliminary data.</text>
</comment>
<dbReference type="EMBL" id="JAAMPI010000210">
    <property type="protein sequence ID" value="KAF4634074.1"/>
    <property type="molecule type" value="Genomic_DNA"/>
</dbReference>
<dbReference type="GO" id="GO:0003723">
    <property type="term" value="F:RNA binding"/>
    <property type="evidence" value="ECO:0007669"/>
    <property type="project" value="InterPro"/>
</dbReference>
<dbReference type="InterPro" id="IPR000717">
    <property type="entry name" value="PCI_dom"/>
</dbReference>
<evidence type="ECO:0000259" key="3">
    <source>
        <dbReference type="PROSITE" id="PS50250"/>
    </source>
</evidence>
<evidence type="ECO:0000313" key="4">
    <source>
        <dbReference type="EMBL" id="KAF4634074.1"/>
    </source>
</evidence>
<dbReference type="Proteomes" id="UP000566819">
    <property type="component" value="Unassembled WGS sequence"/>
</dbReference>
<sequence>MDAVFQDFRRSYGEGDGYGLSQTLSPVAPVSQPQRLFNFFRSSNFANVQKDFKYQILYDKTSGVNLSAEEGNGWVEVFVAYWKAVGEILNAEAATRTNPKASWVKVYEAWKEMTNVLIRGYSNCGFEAWTVPCLYVAGKYLRTFAIKADEGLANTTTSLNTFQDDFNPESEKNEKLEDTARVLNRIFQICLADRAPLEESRKWGIYNIINLLFKTYFKLNSISLSKNVLNALQAYRGDMPQLSAFPMAHQVTFKYYVGVIKFLEENYVESEKNLTEAWHLCHKDAVRNKELILTYLIPCHLLTTHTLPTLALLAPYPRLQTLFLPLSRCIKKGDLAGFDAALAACENELVKRRIYLTLERGRDIALRNLLRKVFLAGGYEEAKEPVTLPVRRTRIPVAEFGAAISIGSKEMMDNDEVECLLANMIYKNLMKGYIARERGIVVLSKGGAFPGTVVGRRTNGNKRRGLFLKSERSWIETENRVTEVTDTLLDGITIRYDRYDTLAYNIRKNEVNQIKSHPNSTIQLPPVLCTTLHKTTYSLSSAPNSKAQHSTFPTNAAITQAQTPPP</sequence>
<dbReference type="GO" id="GO:0003690">
    <property type="term" value="F:double-stranded DNA binding"/>
    <property type="evidence" value="ECO:0007669"/>
    <property type="project" value="InterPro"/>
</dbReference>
<proteinExistence type="inferred from homology"/>
<feature type="domain" description="PCI" evidence="3">
    <location>
        <begin position="251"/>
        <end position="448"/>
    </location>
</feature>
<dbReference type="PANTHER" id="PTHR12732">
    <property type="entry name" value="UNCHARACTERIZED PROTEASOME COMPONENT REGION PCI-CONTAINING"/>
    <property type="match status" value="1"/>
</dbReference>
<comment type="similarity">
    <text evidence="1">Belongs to the CSN12 family.</text>
</comment>
<dbReference type="Pfam" id="PF01399">
    <property type="entry name" value="PCI"/>
    <property type="match status" value="1"/>
</dbReference>
<gene>
    <name evidence="4" type="ORF">G7Y89_g4033</name>
</gene>
<protein>
    <recommendedName>
        <fullName evidence="2">Protein CSN12 homolog</fullName>
    </recommendedName>
</protein>
<dbReference type="FunFam" id="1.10.10.10:FF:000366">
    <property type="entry name" value="COP9 signalosome complex subunit"/>
    <property type="match status" value="1"/>
</dbReference>
<dbReference type="InterPro" id="IPR045114">
    <property type="entry name" value="Csn12-like"/>
</dbReference>
<dbReference type="Gene3D" id="1.10.10.10">
    <property type="entry name" value="Winged helix-like DNA-binding domain superfamily/Winged helix DNA-binding domain"/>
    <property type="match status" value="1"/>
</dbReference>